<feature type="compositionally biased region" description="Basic and acidic residues" evidence="2">
    <location>
        <begin position="386"/>
        <end position="407"/>
    </location>
</feature>
<keyword evidence="5" id="KW-1185">Reference proteome</keyword>
<dbReference type="SMART" id="SM00320">
    <property type="entry name" value="WD40"/>
    <property type="match status" value="6"/>
</dbReference>
<name>T1L4M5_TETUR</name>
<reference evidence="4" key="2">
    <citation type="submission" date="2015-06" db="UniProtKB">
        <authorList>
            <consortium name="EnsemblMetazoa"/>
        </authorList>
    </citation>
    <scope>IDENTIFICATION</scope>
</reference>
<dbReference type="InterPro" id="IPR036322">
    <property type="entry name" value="WD40_repeat_dom_sf"/>
</dbReference>
<feature type="compositionally biased region" description="Polar residues" evidence="2">
    <location>
        <begin position="408"/>
        <end position="444"/>
    </location>
</feature>
<dbReference type="PANTHER" id="PTHR19863">
    <property type="entry name" value="NEMITIN (NEURONAL ENRICHED MAP INTERACTING PROTEIN) HOMOLOG"/>
    <property type="match status" value="1"/>
</dbReference>
<evidence type="ECO:0000256" key="1">
    <source>
        <dbReference type="PROSITE-ProRule" id="PRU00221"/>
    </source>
</evidence>
<dbReference type="Proteomes" id="UP000015104">
    <property type="component" value="Unassembled WGS sequence"/>
</dbReference>
<dbReference type="Gene3D" id="2.130.10.10">
    <property type="entry name" value="YVTN repeat-like/Quinoprotein amine dehydrogenase"/>
    <property type="match status" value="2"/>
</dbReference>
<evidence type="ECO:0000259" key="3">
    <source>
        <dbReference type="PROSITE" id="PS50897"/>
    </source>
</evidence>
<dbReference type="PANTHER" id="PTHR19863:SF5">
    <property type="entry name" value="WD REPEAT-CONTAINING PROTEIN 47"/>
    <property type="match status" value="1"/>
</dbReference>
<dbReference type="InterPro" id="IPR015943">
    <property type="entry name" value="WD40/YVTN_repeat-like_dom_sf"/>
</dbReference>
<feature type="repeat" description="WD" evidence="1">
    <location>
        <begin position="690"/>
        <end position="730"/>
    </location>
</feature>
<feature type="repeat" description="WD" evidence="1">
    <location>
        <begin position="826"/>
        <end position="861"/>
    </location>
</feature>
<dbReference type="InterPro" id="IPR001680">
    <property type="entry name" value="WD40_rpt"/>
</dbReference>
<dbReference type="PROSITE" id="PS50896">
    <property type="entry name" value="LISH"/>
    <property type="match status" value="1"/>
</dbReference>
<evidence type="ECO:0000313" key="5">
    <source>
        <dbReference type="Proteomes" id="UP000015104"/>
    </source>
</evidence>
<feature type="region of interest" description="Disordered" evidence="2">
    <location>
        <begin position="548"/>
        <end position="577"/>
    </location>
</feature>
<dbReference type="Pfam" id="PF25602">
    <property type="entry name" value="WDR47_COR"/>
    <property type="match status" value="1"/>
</dbReference>
<keyword evidence="1" id="KW-0853">WD repeat</keyword>
<dbReference type="AlphaFoldDB" id="T1L4M5"/>
<dbReference type="InterPro" id="IPR006595">
    <property type="entry name" value="CTLH_C"/>
</dbReference>
<dbReference type="HOGENOM" id="CLU_031154_0_0_1"/>
<dbReference type="PROSITE" id="PS50082">
    <property type="entry name" value="WD_REPEATS_2"/>
    <property type="match status" value="5"/>
</dbReference>
<sequence length="861" mass="96334">MPSPPNIGNFILREEDVVRMVLEFLNNRELSISQLSLERETGVHNGLYSDDLLFLRQLILDGQWDDCLQFIEPLEILPDFDGKGIKYCLYKHQYLELLCIRSEAGPYQNVEVAVNEVVECLKELEKCCPSKEDYNELCLLLTLPSLGHHPDYKSWNPSNSRIKCFNTIYSLVEKYLPYEKKPDEKVREAKADRLLQLIIKGILYESCVKFCETKATFAAKDGDDKLKFCSLLEGCGFSSGDLSLLSWLQSIPAETFSYPFEQKTLNVDVEQIQKPSLVASWSEVIMITPIKPKIFPHLATPFTRLKASDLMSKSLTSGLLDSLPRNPMVYSVGEIAEMSRSSIAGLGFHLKSNSVENKNVDQNGVDKLFESDLVFSSSCIDKLPMIEEKSPIQTEPEKKITHSEPKEQQQLSSPNDTQNGVPKNVISSKSANPITIHPPSSINESPDLWVKFQKQKKQTLDKSLWEESILKEDSQYHSQSFVQSQHARQPIHQSTSNSSLTGANISHLSTPSSANSFKPRYDSIPESSPIPMNPFLKRGQSLMVSVNSNKKSPLQPTHENEQQQQQQQQDKQEQSVNELSLKGHEPYQPTVLFKRCKHHKGSIYCLAWNSSGDLLATGSNDKTIKLMRFDADRCDIVGTEAELTMHDGTVRDLCFMEDLTNGSNLLISGGAGDCKIYITDCETATPFQALSGHSGHILSLYTWGGAMFVSGSQDRTIRFWDLRTRGCVNLITAPPAAGSIHGSAVSAVCVDPSGRLLVSGHEDANCMLYDIRGGRIIQTIRPHSSEVRTIRFSPKAYYLLTGGYDNKIVLTDLQGDLTQPLPSIVVAEHSDKVIQGRWHPNDFTFLSTSADRTATLWTLPN</sequence>
<evidence type="ECO:0000313" key="4">
    <source>
        <dbReference type="EnsemblMetazoa" id="tetur39g00590.1"/>
    </source>
</evidence>
<feature type="repeat" description="WD" evidence="1">
    <location>
        <begin position="780"/>
        <end position="814"/>
    </location>
</feature>
<dbReference type="CDD" id="cd00200">
    <property type="entry name" value="WD40"/>
    <property type="match status" value="1"/>
</dbReference>
<accession>T1L4M5</accession>
<reference evidence="5" key="1">
    <citation type="submission" date="2011-08" db="EMBL/GenBank/DDBJ databases">
        <authorList>
            <person name="Rombauts S."/>
        </authorList>
    </citation>
    <scope>NUCLEOTIDE SEQUENCE</scope>
    <source>
        <strain evidence="5">London</strain>
    </source>
</reference>
<feature type="compositionally biased region" description="Polar residues" evidence="2">
    <location>
        <begin position="548"/>
        <end position="557"/>
    </location>
</feature>
<dbReference type="SUPFAM" id="SSF50978">
    <property type="entry name" value="WD40 repeat-like"/>
    <property type="match status" value="1"/>
</dbReference>
<dbReference type="Pfam" id="PF00400">
    <property type="entry name" value="WD40"/>
    <property type="match status" value="4"/>
</dbReference>
<dbReference type="InterPro" id="IPR057749">
    <property type="entry name" value="WDR47_COR"/>
</dbReference>
<dbReference type="PROSITE" id="PS50897">
    <property type="entry name" value="CTLH"/>
    <property type="match status" value="1"/>
</dbReference>
<dbReference type="EMBL" id="CAEY01001102">
    <property type="status" value="NOT_ANNOTATED_CDS"/>
    <property type="molecule type" value="Genomic_DNA"/>
</dbReference>
<dbReference type="InterPro" id="IPR006594">
    <property type="entry name" value="LisH"/>
</dbReference>
<protein>
    <recommendedName>
        <fullName evidence="3">CTLH domain-containing protein</fullName>
    </recommendedName>
</protein>
<evidence type="ECO:0000256" key="2">
    <source>
        <dbReference type="SAM" id="MobiDB-lite"/>
    </source>
</evidence>
<dbReference type="InterPro" id="IPR040067">
    <property type="entry name" value="WDR47"/>
</dbReference>
<feature type="compositionally biased region" description="Polar residues" evidence="2">
    <location>
        <begin position="480"/>
        <end position="516"/>
    </location>
</feature>
<dbReference type="EnsemblMetazoa" id="tetur39g00590.1">
    <property type="protein sequence ID" value="tetur39g00590.1"/>
    <property type="gene ID" value="tetur39g00590"/>
</dbReference>
<feature type="repeat" description="WD" evidence="1">
    <location>
        <begin position="738"/>
        <end position="779"/>
    </location>
</feature>
<feature type="repeat" description="WD" evidence="1">
    <location>
        <begin position="596"/>
        <end position="626"/>
    </location>
</feature>
<dbReference type="eggNOG" id="KOG0641">
    <property type="taxonomic scope" value="Eukaryota"/>
</dbReference>
<dbReference type="SMART" id="SM00668">
    <property type="entry name" value="CTLH"/>
    <property type="match status" value="1"/>
</dbReference>
<organism evidence="4 5">
    <name type="scientific">Tetranychus urticae</name>
    <name type="common">Two-spotted spider mite</name>
    <dbReference type="NCBI Taxonomy" id="32264"/>
    <lineage>
        <taxon>Eukaryota</taxon>
        <taxon>Metazoa</taxon>
        <taxon>Ecdysozoa</taxon>
        <taxon>Arthropoda</taxon>
        <taxon>Chelicerata</taxon>
        <taxon>Arachnida</taxon>
        <taxon>Acari</taxon>
        <taxon>Acariformes</taxon>
        <taxon>Trombidiformes</taxon>
        <taxon>Prostigmata</taxon>
        <taxon>Eleutherengona</taxon>
        <taxon>Raphignathae</taxon>
        <taxon>Tetranychoidea</taxon>
        <taxon>Tetranychidae</taxon>
        <taxon>Tetranychus</taxon>
    </lineage>
</organism>
<feature type="region of interest" description="Disordered" evidence="2">
    <location>
        <begin position="386"/>
        <end position="447"/>
    </location>
</feature>
<feature type="region of interest" description="Disordered" evidence="2">
    <location>
        <begin position="480"/>
        <end position="535"/>
    </location>
</feature>
<dbReference type="PROSITE" id="PS50294">
    <property type="entry name" value="WD_REPEATS_REGION"/>
    <property type="match status" value="4"/>
</dbReference>
<feature type="domain" description="CTLH" evidence="3">
    <location>
        <begin position="48"/>
        <end position="105"/>
    </location>
</feature>
<proteinExistence type="predicted"/>